<name>A0A6B0UJE9_IXORI</name>
<dbReference type="EMBL" id="GIFC01007672">
    <property type="protein sequence ID" value="MXU89755.1"/>
    <property type="molecule type" value="Transcribed_RNA"/>
</dbReference>
<proteinExistence type="predicted"/>
<sequence>MFSAAVRRDILAPVVFGILSTEGVFARRRQLRFCALGPAPAADTIGILGKAGVDAQSLFGGNVLAPEVCMGDLAHLQGACHPPKAVVGVALLQSRDHHLEHLQGALVHRL</sequence>
<organism evidence="1">
    <name type="scientific">Ixodes ricinus</name>
    <name type="common">Common tick</name>
    <name type="synonym">Acarus ricinus</name>
    <dbReference type="NCBI Taxonomy" id="34613"/>
    <lineage>
        <taxon>Eukaryota</taxon>
        <taxon>Metazoa</taxon>
        <taxon>Ecdysozoa</taxon>
        <taxon>Arthropoda</taxon>
        <taxon>Chelicerata</taxon>
        <taxon>Arachnida</taxon>
        <taxon>Acari</taxon>
        <taxon>Parasitiformes</taxon>
        <taxon>Ixodida</taxon>
        <taxon>Ixodoidea</taxon>
        <taxon>Ixodidae</taxon>
        <taxon>Ixodinae</taxon>
        <taxon>Ixodes</taxon>
    </lineage>
</organism>
<evidence type="ECO:0000313" key="1">
    <source>
        <dbReference type="EMBL" id="MXU89755.1"/>
    </source>
</evidence>
<dbReference type="AlphaFoldDB" id="A0A6B0UJE9"/>
<protein>
    <submittedName>
        <fullName evidence="1">Putative secreted protein</fullName>
    </submittedName>
</protein>
<reference evidence="1" key="1">
    <citation type="submission" date="2019-12" db="EMBL/GenBank/DDBJ databases">
        <title>An insight into the sialome of adult female Ixodes ricinus ticks feeding for 6 days.</title>
        <authorList>
            <person name="Perner J."/>
            <person name="Ribeiro J.M.C."/>
        </authorList>
    </citation>
    <scope>NUCLEOTIDE SEQUENCE</scope>
    <source>
        <strain evidence="1">Semi-engorged</strain>
        <tissue evidence="1">Salivary glands</tissue>
    </source>
</reference>
<accession>A0A6B0UJE9</accession>